<dbReference type="InterPro" id="IPR036047">
    <property type="entry name" value="F-box-like_dom_sf"/>
</dbReference>
<dbReference type="Proteomes" id="UP000019335">
    <property type="component" value="Chromosome 18"/>
</dbReference>
<dbReference type="SUPFAM" id="SSF81383">
    <property type="entry name" value="F-box domain"/>
    <property type="match status" value="1"/>
</dbReference>
<sequence length="758" mass="82921">MLVSFSDRVAPTSFAGTSGTESKLTSQRVVILSIVSMAFYPGLIRIYSMFCPLALTGPCQLQGQAKEVPFLLFHLSIPPRLRVMHHNMRPLAFVSHIPYVCTAGVATPNGKPSRKPASEKVAEHNRLLRDAPHANSTYSPTAPGLKMLHEMAEEALVLFHRGSAGGRKDHHDDGDGGWRSLANPTTRDGVYRRSLFPSLWLEEEEEEQEVEQRDTCDKEMTHVEDKVGSESDGEGSSFGLMEALPQDAVLHVLSMLEAEDMARLGATGKDLRTRVMGSEATWPWLQVCLQAWNLSTTTPYAALWTSSPLPPAAVLSRLYPLIVPWPAEIETATRKPLRRTPSTMSLEGARRTGVGFKVMGHHRVQYVGEGLGAGNRAIRSTVPFPSLESVWEGGRVRPRAGRTEGQDQGARKGHGEGRGGEETVWARLSRLTRQFQLPPPPALPPSLAAAAAAAAAAMAGGGGRGSNEVGNRRGALPYAQLFSTSAPAALSSFMLGGEREEEEREEDAVEAGGEGAGGEAGADNDGARFVSWGEGGEGGSGGGLLGRGCGPMEEEAPPSPSPGPCAFSAAWVRKEGKVGGGETGWWWTWRRVWWVTTRWQSCSGRRRRTEGRAGSLLTPRDRPCPWRLCRRRWWKGTGKGGRRKGRRTSRCSFWKKKKKRRTKRRTKRRRKRRRRRRRRRTGGSPRLQGRRLLTAPPPSTPATTAWPWGWPAETSPWRATCPGGTRPPTPSTRTTAASSTAPGLRCGTTARPTARVTW</sequence>
<evidence type="ECO:0000313" key="2">
    <source>
        <dbReference type="EMBL" id="EWM23114.1"/>
    </source>
</evidence>
<evidence type="ECO:0000256" key="1">
    <source>
        <dbReference type="SAM" id="MobiDB-lite"/>
    </source>
</evidence>
<protein>
    <recommendedName>
        <fullName evidence="4">F-box domain-containing protein</fullName>
    </recommendedName>
</protein>
<proteinExistence type="predicted"/>
<dbReference type="AlphaFoldDB" id="W7TS18"/>
<evidence type="ECO:0008006" key="4">
    <source>
        <dbReference type="Google" id="ProtNLM"/>
    </source>
</evidence>
<organism evidence="2 3">
    <name type="scientific">Nannochloropsis gaditana</name>
    <dbReference type="NCBI Taxonomy" id="72520"/>
    <lineage>
        <taxon>Eukaryota</taxon>
        <taxon>Sar</taxon>
        <taxon>Stramenopiles</taxon>
        <taxon>Ochrophyta</taxon>
        <taxon>Eustigmatophyceae</taxon>
        <taxon>Eustigmatales</taxon>
        <taxon>Monodopsidaceae</taxon>
        <taxon>Nannochloropsis</taxon>
    </lineage>
</organism>
<feature type="compositionally biased region" description="Basic residues" evidence="1">
    <location>
        <begin position="635"/>
        <end position="681"/>
    </location>
</feature>
<feature type="region of interest" description="Disordered" evidence="1">
    <location>
        <begin position="635"/>
        <end position="758"/>
    </location>
</feature>
<gene>
    <name evidence="2" type="ORF">Naga_100316g8</name>
</gene>
<feature type="region of interest" description="Disordered" evidence="1">
    <location>
        <begin position="203"/>
        <end position="236"/>
    </location>
</feature>
<name>W7TS18_9STRA</name>
<dbReference type="EMBL" id="AZIL01001824">
    <property type="protein sequence ID" value="EWM23114.1"/>
    <property type="molecule type" value="Genomic_DNA"/>
</dbReference>
<feature type="region of interest" description="Disordered" evidence="1">
    <location>
        <begin position="496"/>
        <end position="524"/>
    </location>
</feature>
<feature type="compositionally biased region" description="Basic and acidic residues" evidence="1">
    <location>
        <begin position="401"/>
        <end position="421"/>
    </location>
</feature>
<feature type="compositionally biased region" description="Basic and acidic residues" evidence="1">
    <location>
        <begin position="210"/>
        <end position="229"/>
    </location>
</feature>
<keyword evidence="3" id="KW-1185">Reference proteome</keyword>
<reference evidence="2 3" key="1">
    <citation type="journal article" date="2014" name="Mol. Plant">
        <title>Chromosome Scale Genome Assembly and Transcriptome Profiling of Nannochloropsis gaditana in Nitrogen Depletion.</title>
        <authorList>
            <person name="Corteggiani Carpinelli E."/>
            <person name="Telatin A."/>
            <person name="Vitulo N."/>
            <person name="Forcato C."/>
            <person name="D'Angelo M."/>
            <person name="Schiavon R."/>
            <person name="Vezzi A."/>
            <person name="Giacometti G.M."/>
            <person name="Morosinotto T."/>
            <person name="Valle G."/>
        </authorList>
    </citation>
    <scope>NUCLEOTIDE SEQUENCE [LARGE SCALE GENOMIC DNA]</scope>
    <source>
        <strain evidence="2 3">B-31</strain>
    </source>
</reference>
<feature type="compositionally biased region" description="Low complexity" evidence="1">
    <location>
        <begin position="731"/>
        <end position="743"/>
    </location>
</feature>
<feature type="compositionally biased region" description="Low complexity" evidence="1">
    <location>
        <begin position="701"/>
        <end position="724"/>
    </location>
</feature>
<accession>W7TS18</accession>
<feature type="region of interest" description="Disordered" evidence="1">
    <location>
        <begin position="395"/>
        <end position="421"/>
    </location>
</feature>
<evidence type="ECO:0000313" key="3">
    <source>
        <dbReference type="Proteomes" id="UP000019335"/>
    </source>
</evidence>
<comment type="caution">
    <text evidence="2">The sequence shown here is derived from an EMBL/GenBank/DDBJ whole genome shotgun (WGS) entry which is preliminary data.</text>
</comment>
<feature type="compositionally biased region" description="Acidic residues" evidence="1">
    <location>
        <begin position="499"/>
        <end position="509"/>
    </location>
</feature>